<evidence type="ECO:0000259" key="12">
    <source>
        <dbReference type="PROSITE" id="PS50112"/>
    </source>
</evidence>
<proteinExistence type="predicted"/>
<dbReference type="Pfam" id="PF02518">
    <property type="entry name" value="HATPase_c"/>
    <property type="match status" value="1"/>
</dbReference>
<feature type="domain" description="PAC" evidence="13">
    <location>
        <begin position="81"/>
        <end position="131"/>
    </location>
</feature>
<dbReference type="EMBL" id="MAGO01000003">
    <property type="protein sequence ID" value="OCC15855.1"/>
    <property type="molecule type" value="Genomic_DNA"/>
</dbReference>
<dbReference type="PROSITE" id="PS50110">
    <property type="entry name" value="RESPONSE_REGULATORY"/>
    <property type="match status" value="1"/>
</dbReference>
<dbReference type="InterPro" id="IPR004358">
    <property type="entry name" value="Sig_transdc_His_kin-like_C"/>
</dbReference>
<dbReference type="SMART" id="SM00387">
    <property type="entry name" value="HATPase_c"/>
    <property type="match status" value="1"/>
</dbReference>
<dbReference type="Gene3D" id="1.10.287.130">
    <property type="match status" value="1"/>
</dbReference>
<dbReference type="SMART" id="SM00086">
    <property type="entry name" value="PAC"/>
    <property type="match status" value="2"/>
</dbReference>
<protein>
    <recommendedName>
        <fullName evidence="2">histidine kinase</fullName>
        <ecNumber evidence="2">2.7.13.3</ecNumber>
    </recommendedName>
</protein>
<evidence type="ECO:0000256" key="7">
    <source>
        <dbReference type="ARBA" id="ARBA00022840"/>
    </source>
</evidence>
<dbReference type="Gene3D" id="3.40.50.2300">
    <property type="match status" value="1"/>
</dbReference>
<dbReference type="PANTHER" id="PTHR43065:SF42">
    <property type="entry name" value="TWO-COMPONENT SENSOR PPRA"/>
    <property type="match status" value="1"/>
</dbReference>
<dbReference type="SUPFAM" id="SSF52172">
    <property type="entry name" value="CheY-like"/>
    <property type="match status" value="1"/>
</dbReference>
<dbReference type="CDD" id="cd00082">
    <property type="entry name" value="HisKA"/>
    <property type="match status" value="1"/>
</dbReference>
<dbReference type="GO" id="GO:0005524">
    <property type="term" value="F:ATP binding"/>
    <property type="evidence" value="ECO:0007669"/>
    <property type="project" value="UniProtKB-KW"/>
</dbReference>
<dbReference type="RefSeq" id="WP_067616552.1">
    <property type="nucleotide sequence ID" value="NZ_MAGO01000003.1"/>
</dbReference>
<dbReference type="PANTHER" id="PTHR43065">
    <property type="entry name" value="SENSOR HISTIDINE KINASE"/>
    <property type="match status" value="1"/>
</dbReference>
<feature type="domain" description="PAS" evidence="12">
    <location>
        <begin position="5"/>
        <end position="49"/>
    </location>
</feature>
<keyword evidence="7" id="KW-0067">ATP-binding</keyword>
<dbReference type="InterPro" id="IPR035965">
    <property type="entry name" value="PAS-like_dom_sf"/>
</dbReference>
<dbReference type="SUPFAM" id="SSF55874">
    <property type="entry name" value="ATPase domain of HSP90 chaperone/DNA topoisomerase II/histidine kinase"/>
    <property type="match status" value="1"/>
</dbReference>
<dbReference type="GO" id="GO:0006355">
    <property type="term" value="P:regulation of DNA-templated transcription"/>
    <property type="evidence" value="ECO:0007669"/>
    <property type="project" value="InterPro"/>
</dbReference>
<evidence type="ECO:0000256" key="1">
    <source>
        <dbReference type="ARBA" id="ARBA00000085"/>
    </source>
</evidence>
<dbReference type="InterPro" id="IPR005467">
    <property type="entry name" value="His_kinase_dom"/>
</dbReference>
<dbReference type="SUPFAM" id="SSF55785">
    <property type="entry name" value="PYP-like sensor domain (PAS domain)"/>
    <property type="match status" value="3"/>
</dbReference>
<evidence type="ECO:0000256" key="9">
    <source>
        <dbReference type="PROSITE-ProRule" id="PRU00169"/>
    </source>
</evidence>
<evidence type="ECO:0000259" key="10">
    <source>
        <dbReference type="PROSITE" id="PS50109"/>
    </source>
</evidence>
<dbReference type="SMART" id="SM00091">
    <property type="entry name" value="PAS"/>
    <property type="match status" value="3"/>
</dbReference>
<dbReference type="PATRIC" id="fig|1156395.6.peg.790"/>
<feature type="modified residue" description="4-aspartylphosphate" evidence="9">
    <location>
        <position position="708"/>
    </location>
</feature>
<keyword evidence="3 9" id="KW-0597">Phosphoprotein</keyword>
<dbReference type="Pfam" id="PF00512">
    <property type="entry name" value="HisKA"/>
    <property type="match status" value="1"/>
</dbReference>
<sequence>MNLKNDSICKAVFDASVEGIFVHDAKTGDILTVNKGAEILFGCSKEEIIKGSINRFSLGESPYSQKEAMLHIRKAREEGPQRFEWLSRRADGGLFWSEVSLSYTKLDGISVIIAIVRDISRQKDLEKRLSLSEARYRTLFEFMGDGVAVYEAIDDGEDFVFLDFNRAAERIENISRAEVIGRRITEVFPGIEEFGFLDVLREVHKTGIAIHYPVKYYRDERIQGWRENYVYRLPTGEIVAVYQDKTQELETEEVLMQKTDFLDKLINSMPAGVIIVNENRMFKWVSAKFEAITGYSAFEVLGSNTRFLYFDDGEYERVGKAYPLLDHGKEVDIETIWRRKDGKPINILLRGARLQKQTDRGQVVATVLDITNLKIMEEERLQMERRLRDVQRLESLGLIAGGIAHDFNNILMGIIGNAELALLRSKDGIQDNYIDAIISSSKKAAGLCKQLLAYAGKGKFETKILDVNALIEEIKQFLKLSISKDIDLEYQLQPDLPPIFIDPGLVEQIIMNLVLNASEAIEQKYNNSLKEIVRSKKIIVRTELVEFNSFCQKKCDYGENLTEGKYIKIEVEDNGCGMDEETRQRVFDPFFTTKFYGRGLGMATVMGIVRRHRGGINIESHKGKGTKVCVCLPASTGSPEIKAYSEQEVSGTLPRKPVLLVDDEPQIVKIGIEILNALGVQAKACYSGHECIEILRKDPTGFSCVICDFTMPGLTLKETLREIKKINRDLPIILSSGFSRQHVEEELKGFDMADFLQKPYSMNELRKVLQKYSK</sequence>
<evidence type="ECO:0000259" key="11">
    <source>
        <dbReference type="PROSITE" id="PS50110"/>
    </source>
</evidence>
<evidence type="ECO:0000256" key="6">
    <source>
        <dbReference type="ARBA" id="ARBA00022777"/>
    </source>
</evidence>
<comment type="catalytic activity">
    <reaction evidence="1">
        <text>ATP + protein L-histidine = ADP + protein N-phospho-L-histidine.</text>
        <dbReference type="EC" id="2.7.13.3"/>
    </reaction>
</comment>
<dbReference type="Proteomes" id="UP000093080">
    <property type="component" value="Unassembled WGS sequence"/>
</dbReference>
<keyword evidence="6 14" id="KW-0418">Kinase</keyword>
<reference evidence="14 15" key="1">
    <citation type="submission" date="2016-06" db="EMBL/GenBank/DDBJ databases">
        <title>Respiratory ammonification of nitrate coupled to the oxidation of elemental sulfur in deep-sea autotrophic thermophilic bacteria.</title>
        <authorList>
            <person name="Slobodkina G.B."/>
            <person name="Mardanov A.V."/>
            <person name="Ravin N.V."/>
            <person name="Frolova A.A."/>
            <person name="Viryasiv M.B."/>
            <person name="Chernyh N.A."/>
            <person name="Bonch-Osmolovskaya E.A."/>
            <person name="Slobodkin A.I."/>
        </authorList>
    </citation>
    <scope>NUCLEOTIDE SEQUENCE [LARGE SCALE GENOMIC DNA]</scope>
    <source>
        <strain evidence="14 15">S69</strain>
    </source>
</reference>
<dbReference type="STRING" id="1156395.DBT_0780"/>
<dbReference type="SMART" id="SM00388">
    <property type="entry name" value="HisKA"/>
    <property type="match status" value="1"/>
</dbReference>
<dbReference type="InterPro" id="IPR036890">
    <property type="entry name" value="HATPase_C_sf"/>
</dbReference>
<dbReference type="OrthoDB" id="9806821at2"/>
<evidence type="ECO:0000313" key="15">
    <source>
        <dbReference type="Proteomes" id="UP000093080"/>
    </source>
</evidence>
<dbReference type="Gene3D" id="3.30.450.20">
    <property type="entry name" value="PAS domain"/>
    <property type="match status" value="3"/>
</dbReference>
<dbReference type="AlphaFoldDB" id="A0A1B9F7S0"/>
<dbReference type="Pfam" id="PF13426">
    <property type="entry name" value="PAS_9"/>
    <property type="match status" value="1"/>
</dbReference>
<evidence type="ECO:0000256" key="2">
    <source>
        <dbReference type="ARBA" id="ARBA00012438"/>
    </source>
</evidence>
<organism evidence="14 15">
    <name type="scientific">Dissulfuribacter thermophilus</name>
    <dbReference type="NCBI Taxonomy" id="1156395"/>
    <lineage>
        <taxon>Bacteria</taxon>
        <taxon>Pseudomonadati</taxon>
        <taxon>Thermodesulfobacteriota</taxon>
        <taxon>Dissulfuribacteria</taxon>
        <taxon>Dissulfuribacterales</taxon>
        <taxon>Dissulfuribacteraceae</taxon>
        <taxon>Dissulfuribacter</taxon>
    </lineage>
</organism>
<dbReference type="PROSITE" id="PS50112">
    <property type="entry name" value="PAS"/>
    <property type="match status" value="2"/>
</dbReference>
<dbReference type="NCBIfam" id="TIGR00229">
    <property type="entry name" value="sensory_box"/>
    <property type="match status" value="2"/>
</dbReference>
<evidence type="ECO:0000313" key="14">
    <source>
        <dbReference type="EMBL" id="OCC15855.1"/>
    </source>
</evidence>
<feature type="domain" description="Response regulatory" evidence="11">
    <location>
        <begin position="657"/>
        <end position="773"/>
    </location>
</feature>
<keyword evidence="5" id="KW-0547">Nucleotide-binding</keyword>
<dbReference type="InterPro" id="IPR001789">
    <property type="entry name" value="Sig_transdc_resp-reg_receiver"/>
</dbReference>
<dbReference type="PRINTS" id="PR00344">
    <property type="entry name" value="BCTRLSENSOR"/>
</dbReference>
<dbReference type="GO" id="GO:0000155">
    <property type="term" value="F:phosphorelay sensor kinase activity"/>
    <property type="evidence" value="ECO:0007669"/>
    <property type="project" value="InterPro"/>
</dbReference>
<dbReference type="Pfam" id="PF00989">
    <property type="entry name" value="PAS"/>
    <property type="match status" value="1"/>
</dbReference>
<keyword evidence="8" id="KW-0902">Two-component regulatory system</keyword>
<name>A0A1B9F7S0_9BACT</name>
<dbReference type="InterPro" id="IPR036097">
    <property type="entry name" value="HisK_dim/P_sf"/>
</dbReference>
<evidence type="ECO:0000256" key="5">
    <source>
        <dbReference type="ARBA" id="ARBA00022741"/>
    </source>
</evidence>
<comment type="caution">
    <text evidence="14">The sequence shown here is derived from an EMBL/GenBank/DDBJ whole genome shotgun (WGS) entry which is preliminary data.</text>
</comment>
<dbReference type="Pfam" id="PF13188">
    <property type="entry name" value="PAS_8"/>
    <property type="match status" value="1"/>
</dbReference>
<dbReference type="InterPro" id="IPR011006">
    <property type="entry name" value="CheY-like_superfamily"/>
</dbReference>
<dbReference type="CDD" id="cd00156">
    <property type="entry name" value="REC"/>
    <property type="match status" value="1"/>
</dbReference>
<feature type="domain" description="Histidine kinase" evidence="10">
    <location>
        <begin position="402"/>
        <end position="636"/>
    </location>
</feature>
<dbReference type="InterPro" id="IPR001610">
    <property type="entry name" value="PAC"/>
</dbReference>
<dbReference type="SMART" id="SM00448">
    <property type="entry name" value="REC"/>
    <property type="match status" value="1"/>
</dbReference>
<evidence type="ECO:0000259" key="13">
    <source>
        <dbReference type="PROSITE" id="PS50113"/>
    </source>
</evidence>
<dbReference type="CDD" id="cd00130">
    <property type="entry name" value="PAS"/>
    <property type="match status" value="3"/>
</dbReference>
<gene>
    <name evidence="14" type="ORF">DBT_0780</name>
</gene>
<feature type="domain" description="PAS" evidence="12">
    <location>
        <begin position="258"/>
        <end position="312"/>
    </location>
</feature>
<evidence type="ECO:0000256" key="4">
    <source>
        <dbReference type="ARBA" id="ARBA00022679"/>
    </source>
</evidence>
<dbReference type="Gene3D" id="3.30.565.10">
    <property type="entry name" value="Histidine kinase-like ATPase, C-terminal domain"/>
    <property type="match status" value="1"/>
</dbReference>
<dbReference type="InterPro" id="IPR000700">
    <property type="entry name" value="PAS-assoc_C"/>
</dbReference>
<dbReference type="InterPro" id="IPR003661">
    <property type="entry name" value="HisK_dim/P_dom"/>
</dbReference>
<dbReference type="EC" id="2.7.13.3" evidence="2"/>
<keyword evidence="15" id="KW-1185">Reference proteome</keyword>
<keyword evidence="4" id="KW-0808">Transferase</keyword>
<dbReference type="PROSITE" id="PS50113">
    <property type="entry name" value="PAC"/>
    <property type="match status" value="1"/>
</dbReference>
<accession>A0A1B9F7S0</accession>
<dbReference type="InterPro" id="IPR003594">
    <property type="entry name" value="HATPase_dom"/>
</dbReference>
<evidence type="ECO:0000256" key="3">
    <source>
        <dbReference type="ARBA" id="ARBA00022553"/>
    </source>
</evidence>
<dbReference type="PROSITE" id="PS50109">
    <property type="entry name" value="HIS_KIN"/>
    <property type="match status" value="1"/>
</dbReference>
<evidence type="ECO:0000256" key="8">
    <source>
        <dbReference type="ARBA" id="ARBA00023012"/>
    </source>
</evidence>
<dbReference type="Pfam" id="PF00072">
    <property type="entry name" value="Response_reg"/>
    <property type="match status" value="1"/>
</dbReference>
<dbReference type="SUPFAM" id="SSF47384">
    <property type="entry name" value="Homodimeric domain of signal transducing histidine kinase"/>
    <property type="match status" value="1"/>
</dbReference>
<dbReference type="InterPro" id="IPR013767">
    <property type="entry name" value="PAS_fold"/>
</dbReference>
<dbReference type="InterPro" id="IPR000014">
    <property type="entry name" value="PAS"/>
</dbReference>